<dbReference type="InParanoid" id="A0A7X0JW72"/>
<dbReference type="PANTHER" id="PTHR43798">
    <property type="entry name" value="MONOACYLGLYCEROL LIPASE"/>
    <property type="match status" value="1"/>
</dbReference>
<evidence type="ECO:0000313" key="4">
    <source>
        <dbReference type="EMBL" id="MBB6523374.1"/>
    </source>
</evidence>
<dbReference type="Gene3D" id="3.40.50.1820">
    <property type="entry name" value="alpha/beta hydrolase"/>
    <property type="match status" value="1"/>
</dbReference>
<accession>A0A7X0JW72</accession>
<keyword evidence="5" id="KW-1185">Reference proteome</keyword>
<name>A0A7X0JW72_9GAMM</name>
<comment type="caution">
    <text evidence="4">The sequence shown here is derived from an EMBL/GenBank/DDBJ whole genome shotgun (WGS) entry which is preliminary data.</text>
</comment>
<dbReference type="GO" id="GO:0016787">
    <property type="term" value="F:hydrolase activity"/>
    <property type="evidence" value="ECO:0007669"/>
    <property type="project" value="UniProtKB-KW"/>
</dbReference>
<reference evidence="4 5" key="1">
    <citation type="submission" date="2020-08" db="EMBL/GenBank/DDBJ databases">
        <title>Genomic Encyclopedia of Type Strains, Phase IV (KMG-IV): sequencing the most valuable type-strain genomes for metagenomic binning, comparative biology and taxonomic classification.</title>
        <authorList>
            <person name="Goeker M."/>
        </authorList>
    </citation>
    <scope>NUCLEOTIDE SEQUENCE [LARGE SCALE GENOMIC DNA]</scope>
    <source>
        <strain evidence="4 5">DSM 22368</strain>
    </source>
</reference>
<comment type="similarity">
    <text evidence="1">Belongs to the AB hydrolase superfamily.</text>
</comment>
<keyword evidence="2" id="KW-0378">Hydrolase</keyword>
<proteinExistence type="inferred from homology"/>
<dbReference type="RefSeq" id="WP_166848049.1">
    <property type="nucleotide sequence ID" value="NZ_JAAONY010000003.1"/>
</dbReference>
<protein>
    <submittedName>
        <fullName evidence="4">Pimeloyl-ACP methyl ester carboxylesterase</fullName>
    </submittedName>
</protein>
<dbReference type="GO" id="GO:0016020">
    <property type="term" value="C:membrane"/>
    <property type="evidence" value="ECO:0007669"/>
    <property type="project" value="TreeGrafter"/>
</dbReference>
<evidence type="ECO:0000259" key="3">
    <source>
        <dbReference type="Pfam" id="PF00561"/>
    </source>
</evidence>
<dbReference type="Proteomes" id="UP000528457">
    <property type="component" value="Unassembled WGS sequence"/>
</dbReference>
<evidence type="ECO:0000313" key="5">
    <source>
        <dbReference type="Proteomes" id="UP000528457"/>
    </source>
</evidence>
<dbReference type="Pfam" id="PF00561">
    <property type="entry name" value="Abhydrolase_1"/>
    <property type="match status" value="1"/>
</dbReference>
<feature type="domain" description="AB hydrolase-1" evidence="3">
    <location>
        <begin position="31"/>
        <end position="139"/>
    </location>
</feature>
<organism evidence="4 5">
    <name type="scientific">Pseudoteredinibacter isoporae</name>
    <dbReference type="NCBI Taxonomy" id="570281"/>
    <lineage>
        <taxon>Bacteria</taxon>
        <taxon>Pseudomonadati</taxon>
        <taxon>Pseudomonadota</taxon>
        <taxon>Gammaproteobacteria</taxon>
        <taxon>Cellvibrionales</taxon>
        <taxon>Cellvibrionaceae</taxon>
        <taxon>Pseudoteredinibacter</taxon>
    </lineage>
</organism>
<evidence type="ECO:0000256" key="1">
    <source>
        <dbReference type="ARBA" id="ARBA00008645"/>
    </source>
</evidence>
<dbReference type="InterPro" id="IPR029058">
    <property type="entry name" value="AB_hydrolase_fold"/>
</dbReference>
<dbReference type="SUPFAM" id="SSF53474">
    <property type="entry name" value="alpha/beta-Hydrolases"/>
    <property type="match status" value="1"/>
</dbReference>
<evidence type="ECO:0000256" key="2">
    <source>
        <dbReference type="ARBA" id="ARBA00022801"/>
    </source>
</evidence>
<dbReference type="InterPro" id="IPR050266">
    <property type="entry name" value="AB_hydrolase_sf"/>
</dbReference>
<dbReference type="AlphaFoldDB" id="A0A7X0JW72"/>
<dbReference type="PANTHER" id="PTHR43798:SF14">
    <property type="entry name" value="SERINE HYDROLASE-LIKE PROTEIN DDB_G0286239"/>
    <property type="match status" value="1"/>
</dbReference>
<dbReference type="InterPro" id="IPR000073">
    <property type="entry name" value="AB_hydrolase_1"/>
</dbReference>
<dbReference type="EMBL" id="JACHHT010000003">
    <property type="protein sequence ID" value="MBB6523374.1"/>
    <property type="molecule type" value="Genomic_DNA"/>
</dbReference>
<gene>
    <name evidence="4" type="ORF">HNR48_003676</name>
</gene>
<sequence length="285" mass="30882">MQEERGRDIHFDVFDRVVAAQEWGKPGGRKVLAIHGWLDNSASFAPMTQHLDDVHFIALDTSGHGHSSHIAPGLAYNIWQDIGDIFAIADSLGWQEFNLIGHSRGAIIGALAAGTFPERILGLGLIDALAPGPLSAEDTPGQLARSILDVARRQDKATTIFSDVEAAIVARQKGLHTISSDAARLIVERGIKPVAGGYTWSSDPRLMSASALKLGQSQIEAFFDRISARCCLIAASEGLQKYIAKQEGLLTKIKDVEKHSFDGGHFLHMESRQKDIAKLMDAILG</sequence>